<proteinExistence type="predicted"/>
<dbReference type="EMBL" id="HE978309">
    <property type="protein sequence ID" value="CEO90860.1"/>
    <property type="molecule type" value="Genomic_DNA"/>
</dbReference>
<gene>
    <name evidence="1" type="ORF">BN201_0257</name>
</gene>
<evidence type="ECO:0000313" key="2">
    <source>
        <dbReference type="Proteomes" id="UP000203896"/>
    </source>
</evidence>
<dbReference type="KEGG" id="vg:23301285"/>
<protein>
    <submittedName>
        <fullName evidence="1">Uncharacterized protein</fullName>
    </submittedName>
</protein>
<reference evidence="1 2" key="1">
    <citation type="submission" date="2012-08" db="EMBL/GenBank/DDBJ databases">
        <title>Selection and characterization of a candidate therapeutic bacteriophage that lyses the German Escherichia coli O104:H4 outbreak strain.</title>
        <authorList>
            <person name="Merabishvilli M."/>
            <person name="De Vos D."/>
            <person name="Verbeken G."/>
            <person name="Kropinski A."/>
            <person name="Vandenheuvel D."/>
            <person name="Lavigne R."/>
            <person name="Wattiau P."/>
            <person name="Mast J."/>
            <person name="Ragimbeau C."/>
            <person name="Mossong J."/>
            <person name="Scheres J."/>
            <person name="Chanishvili N."/>
            <person name="Vaneechoutte M."/>
            <person name="Pirnay J.P."/>
        </authorList>
    </citation>
    <scope>NUCLEOTIDE SEQUENCE [LARGE SCALE GENOMIC DNA]</scope>
</reference>
<dbReference type="GeneID" id="23301285"/>
<accession>A0A0B7MLC4</accession>
<name>A0A0B7MLC4_9CAUD</name>
<sequence>MKDDESLKIALVMLLQGIELANHEKMLKQQREIMRGDYDRV</sequence>
<evidence type="ECO:0000313" key="1">
    <source>
        <dbReference type="EMBL" id="CEO90860.1"/>
    </source>
</evidence>
<dbReference type="Proteomes" id="UP000203896">
    <property type="component" value="Segment"/>
</dbReference>
<keyword evidence="2" id="KW-1185">Reference proteome</keyword>
<organism evidence="1 2">
    <name type="scientific">Enterobacteria phage GEC-3S</name>
    <dbReference type="NCBI Taxonomy" id="1222338"/>
    <lineage>
        <taxon>Viruses</taxon>
        <taxon>Duplodnaviria</taxon>
        <taxon>Heunggongvirae</taxon>
        <taxon>Uroviricota</taxon>
        <taxon>Caudoviricetes</taxon>
        <taxon>Pantevenvirales</taxon>
        <taxon>Straboviridae</taxon>
        <taxon>Krischvirus</taxon>
        <taxon>Krischvirus gec3s</taxon>
    </lineage>
</organism>
<dbReference type="RefSeq" id="YP_009118940.1">
    <property type="nucleotide sequence ID" value="NC_025425.1"/>
</dbReference>